<sequence>MPINILSAKSLDNDIPDKPLVFVVEGRYQNWIKPIILLECLGIDYDAPCLDGPATRTDWFTKIHPQRYVPAMIDEEDGQRVTSWDSSQILQYIAKKYDVQKNYCGSTAAEELEIGNWLTFETASLGPTAKYWVWYEIRKPEDQNPKAKEKMYKDLVVQFGIMNDRLSKPGQNWIGLPDRPTIADISIYPFVDDPTTARMGIDKNDFPALKAWSERIAELPGVAKAYAELNSRKELVIGE</sequence>
<dbReference type="PROSITE" id="PS50405">
    <property type="entry name" value="GST_CTER"/>
    <property type="match status" value="1"/>
</dbReference>
<dbReference type="KEGG" id="pchm:VFPPC_13216"/>
<evidence type="ECO:0000259" key="6">
    <source>
        <dbReference type="PROSITE" id="PS50405"/>
    </source>
</evidence>
<dbReference type="Pfam" id="PF14497">
    <property type="entry name" value="GST_C_3"/>
    <property type="match status" value="1"/>
</dbReference>
<dbReference type="SFLD" id="SFLDS00019">
    <property type="entry name" value="Glutathione_Transferase_(cytos"/>
    <property type="match status" value="1"/>
</dbReference>
<comment type="caution">
    <text evidence="7">The sequence shown here is derived from an EMBL/GenBank/DDBJ whole genome shotgun (WGS) entry which is preliminary data.</text>
</comment>
<dbReference type="SFLD" id="SFLDG00358">
    <property type="entry name" value="Main_(cytGST)"/>
    <property type="match status" value="1"/>
</dbReference>
<reference evidence="7 8" key="1">
    <citation type="journal article" date="2016" name="PLoS Pathog.">
        <title>Biosynthesis of antibiotic leucinostatins in bio-control fungus Purpureocillium lilacinum and their inhibition on phytophthora revealed by genome mining.</title>
        <authorList>
            <person name="Wang G."/>
            <person name="Liu Z."/>
            <person name="Lin R."/>
            <person name="Li E."/>
            <person name="Mao Z."/>
            <person name="Ling J."/>
            <person name="Yang Y."/>
            <person name="Yin W.B."/>
            <person name="Xie B."/>
        </authorList>
    </citation>
    <scope>NUCLEOTIDE SEQUENCE [LARGE SCALE GENOMIC DNA]</scope>
    <source>
        <strain evidence="7">170</strain>
    </source>
</reference>
<dbReference type="SUPFAM" id="SSF52833">
    <property type="entry name" value="Thioredoxin-like"/>
    <property type="match status" value="1"/>
</dbReference>
<dbReference type="SUPFAM" id="SSF47616">
    <property type="entry name" value="GST C-terminal domain-like"/>
    <property type="match status" value="1"/>
</dbReference>
<dbReference type="EMBL" id="LSBJ02000001">
    <property type="protein sequence ID" value="OAQ61130.1"/>
    <property type="molecule type" value="Genomic_DNA"/>
</dbReference>
<dbReference type="STRING" id="1380566.A0A179F745"/>
<evidence type="ECO:0000256" key="2">
    <source>
        <dbReference type="ARBA" id="ARBA00012452"/>
    </source>
</evidence>
<dbReference type="PANTHER" id="PTHR44051:SF20">
    <property type="entry name" value="GLUTATHIONE TRANSFERASE 1 (EUROFUNG)"/>
    <property type="match status" value="1"/>
</dbReference>
<protein>
    <recommendedName>
        <fullName evidence="2">glutathione transferase</fullName>
        <ecNumber evidence="2">2.5.1.18</ecNumber>
    </recommendedName>
</protein>
<feature type="domain" description="GST C-terminal" evidence="6">
    <location>
        <begin position="107"/>
        <end position="237"/>
    </location>
</feature>
<dbReference type="InterPro" id="IPR036282">
    <property type="entry name" value="Glutathione-S-Trfase_C_sf"/>
</dbReference>
<evidence type="ECO:0000256" key="4">
    <source>
        <dbReference type="ARBA" id="ARBA00047960"/>
    </source>
</evidence>
<dbReference type="Pfam" id="PF13409">
    <property type="entry name" value="GST_N_2"/>
    <property type="match status" value="1"/>
</dbReference>
<gene>
    <name evidence="7" type="ORF">VFPPC_13216</name>
</gene>
<evidence type="ECO:0000256" key="3">
    <source>
        <dbReference type="ARBA" id="ARBA00022679"/>
    </source>
</evidence>
<evidence type="ECO:0000313" key="7">
    <source>
        <dbReference type="EMBL" id="OAQ61130.1"/>
    </source>
</evidence>
<keyword evidence="8" id="KW-1185">Reference proteome</keyword>
<dbReference type="InterPro" id="IPR004046">
    <property type="entry name" value="GST_C"/>
</dbReference>
<dbReference type="InterPro" id="IPR040079">
    <property type="entry name" value="Glutathione_S-Trfase"/>
</dbReference>
<dbReference type="OrthoDB" id="2789670at2759"/>
<keyword evidence="3" id="KW-0808">Transferase</keyword>
<dbReference type="Proteomes" id="UP000078397">
    <property type="component" value="Unassembled WGS sequence"/>
</dbReference>
<dbReference type="RefSeq" id="XP_018138939.1">
    <property type="nucleotide sequence ID" value="XM_018290993.1"/>
</dbReference>
<feature type="domain" description="GST N-terminal" evidence="5">
    <location>
        <begin position="18"/>
        <end position="101"/>
    </location>
</feature>
<dbReference type="PROSITE" id="PS50404">
    <property type="entry name" value="GST_NTER"/>
    <property type="match status" value="1"/>
</dbReference>
<dbReference type="GO" id="GO:0004364">
    <property type="term" value="F:glutathione transferase activity"/>
    <property type="evidence" value="ECO:0007669"/>
    <property type="project" value="UniProtKB-EC"/>
</dbReference>
<proteinExistence type="inferred from homology"/>
<evidence type="ECO:0000256" key="1">
    <source>
        <dbReference type="ARBA" id="ARBA00007409"/>
    </source>
</evidence>
<name>A0A179F745_METCM</name>
<evidence type="ECO:0000313" key="8">
    <source>
        <dbReference type="Proteomes" id="UP000078397"/>
    </source>
</evidence>
<organism evidence="7 8">
    <name type="scientific">Pochonia chlamydosporia 170</name>
    <dbReference type="NCBI Taxonomy" id="1380566"/>
    <lineage>
        <taxon>Eukaryota</taxon>
        <taxon>Fungi</taxon>
        <taxon>Dikarya</taxon>
        <taxon>Ascomycota</taxon>
        <taxon>Pezizomycotina</taxon>
        <taxon>Sordariomycetes</taxon>
        <taxon>Hypocreomycetidae</taxon>
        <taxon>Hypocreales</taxon>
        <taxon>Clavicipitaceae</taxon>
        <taxon>Pochonia</taxon>
    </lineage>
</organism>
<dbReference type="PANTHER" id="PTHR44051">
    <property type="entry name" value="GLUTATHIONE S-TRANSFERASE-RELATED"/>
    <property type="match status" value="1"/>
</dbReference>
<dbReference type="InterPro" id="IPR004045">
    <property type="entry name" value="Glutathione_S-Trfase_N"/>
</dbReference>
<dbReference type="InterPro" id="IPR036249">
    <property type="entry name" value="Thioredoxin-like_sf"/>
</dbReference>
<evidence type="ECO:0000259" key="5">
    <source>
        <dbReference type="PROSITE" id="PS50404"/>
    </source>
</evidence>
<dbReference type="AlphaFoldDB" id="A0A179F745"/>
<comment type="similarity">
    <text evidence="1">Belongs to the GST superfamily.</text>
</comment>
<dbReference type="GeneID" id="28854987"/>
<accession>A0A179F745</accession>
<dbReference type="EC" id="2.5.1.18" evidence="2"/>
<dbReference type="InterPro" id="IPR010987">
    <property type="entry name" value="Glutathione-S-Trfase_C-like"/>
</dbReference>
<comment type="catalytic activity">
    <reaction evidence="4">
        <text>RX + glutathione = an S-substituted glutathione + a halide anion + H(+)</text>
        <dbReference type="Rhea" id="RHEA:16437"/>
        <dbReference type="ChEBI" id="CHEBI:15378"/>
        <dbReference type="ChEBI" id="CHEBI:16042"/>
        <dbReference type="ChEBI" id="CHEBI:17792"/>
        <dbReference type="ChEBI" id="CHEBI:57925"/>
        <dbReference type="ChEBI" id="CHEBI:90779"/>
        <dbReference type="EC" id="2.5.1.18"/>
    </reaction>
</comment>
<dbReference type="Gene3D" id="1.20.1050.130">
    <property type="match status" value="1"/>
</dbReference>